<dbReference type="Gene3D" id="2.60.40.10">
    <property type="entry name" value="Immunoglobulins"/>
    <property type="match status" value="1"/>
</dbReference>
<dbReference type="CDD" id="cd00063">
    <property type="entry name" value="FN3"/>
    <property type="match status" value="1"/>
</dbReference>
<accession>A0ABD2Q290</accession>
<gene>
    <name evidence="3" type="ORF">Ciccas_007651</name>
</gene>
<evidence type="ECO:0000256" key="1">
    <source>
        <dbReference type="SAM" id="MobiDB-lite"/>
    </source>
</evidence>
<dbReference type="InterPro" id="IPR057884">
    <property type="entry name" value="FN3_RIM-BP1/2/3"/>
</dbReference>
<dbReference type="EMBL" id="JBJKFK010001206">
    <property type="protein sequence ID" value="KAL3313741.1"/>
    <property type="molecule type" value="Genomic_DNA"/>
</dbReference>
<feature type="compositionally biased region" description="Basic and acidic residues" evidence="1">
    <location>
        <begin position="1"/>
        <end position="12"/>
    </location>
</feature>
<dbReference type="InterPro" id="IPR036116">
    <property type="entry name" value="FN3_sf"/>
</dbReference>
<proteinExistence type="predicted"/>
<dbReference type="SUPFAM" id="SSF49265">
    <property type="entry name" value="Fibronectin type III"/>
    <property type="match status" value="1"/>
</dbReference>
<reference evidence="3 4" key="1">
    <citation type="submission" date="2024-11" db="EMBL/GenBank/DDBJ databases">
        <title>Adaptive evolution of stress response genes in parasites aligns with host niche diversity.</title>
        <authorList>
            <person name="Hahn C."/>
            <person name="Resl P."/>
        </authorList>
    </citation>
    <scope>NUCLEOTIDE SEQUENCE [LARGE SCALE GENOMIC DNA]</scope>
    <source>
        <strain evidence="3">EGGRZ-B1_66</strain>
        <tissue evidence="3">Body</tissue>
    </source>
</reference>
<dbReference type="InterPro" id="IPR013783">
    <property type="entry name" value="Ig-like_fold"/>
</dbReference>
<evidence type="ECO:0000313" key="4">
    <source>
        <dbReference type="Proteomes" id="UP001626550"/>
    </source>
</evidence>
<evidence type="ECO:0000259" key="2">
    <source>
        <dbReference type="Pfam" id="PF25523"/>
    </source>
</evidence>
<name>A0ABD2Q290_9PLAT</name>
<organism evidence="3 4">
    <name type="scientific">Cichlidogyrus casuarinus</name>
    <dbReference type="NCBI Taxonomy" id="1844966"/>
    <lineage>
        <taxon>Eukaryota</taxon>
        <taxon>Metazoa</taxon>
        <taxon>Spiralia</taxon>
        <taxon>Lophotrochozoa</taxon>
        <taxon>Platyhelminthes</taxon>
        <taxon>Monogenea</taxon>
        <taxon>Monopisthocotylea</taxon>
        <taxon>Dactylogyridea</taxon>
        <taxon>Ancyrocephalidae</taxon>
        <taxon>Cichlidogyrus</taxon>
    </lineage>
</organism>
<dbReference type="InterPro" id="IPR003961">
    <property type="entry name" value="FN3_dom"/>
</dbReference>
<feature type="region of interest" description="Disordered" evidence="1">
    <location>
        <begin position="1"/>
        <end position="21"/>
    </location>
</feature>
<sequence>MELAQKGEEAKGLRSRKSSPSRKYAGMYLSGVSDLEDSPSFAKKGQSAASPAGYGDYSPVPVVEDLDYEPMSQPRGGIQGLTPDPPFNVRAKAITDDVYLVHWDLPVMDPEEKNNGLRLNGYQISFNEKDVQMVSSPWMTKALVNLSSHVDAKKRDFGNKGPRLTVQAVTVEGQKSSIAPAKLESIQFDS</sequence>
<feature type="region of interest" description="Disordered" evidence="1">
    <location>
        <begin position="33"/>
        <end position="57"/>
    </location>
</feature>
<keyword evidence="4" id="KW-1185">Reference proteome</keyword>
<protein>
    <recommendedName>
        <fullName evidence="2">RIMS-binding protein 1/2/3 Fn3 domain-containing protein</fullName>
    </recommendedName>
</protein>
<comment type="caution">
    <text evidence="3">The sequence shown here is derived from an EMBL/GenBank/DDBJ whole genome shotgun (WGS) entry which is preliminary data.</text>
</comment>
<dbReference type="Proteomes" id="UP001626550">
    <property type="component" value="Unassembled WGS sequence"/>
</dbReference>
<evidence type="ECO:0000313" key="3">
    <source>
        <dbReference type="EMBL" id="KAL3313741.1"/>
    </source>
</evidence>
<dbReference type="AlphaFoldDB" id="A0ABD2Q290"/>
<feature type="domain" description="RIMS-binding protein 1/2/3 Fn3" evidence="2">
    <location>
        <begin position="82"/>
        <end position="185"/>
    </location>
</feature>
<dbReference type="Pfam" id="PF25523">
    <property type="entry name" value="Ig_RIMBP2"/>
    <property type="match status" value="1"/>
</dbReference>